<dbReference type="EMBL" id="NMQT01000102">
    <property type="protein sequence ID" value="OXM50316.1"/>
    <property type="molecule type" value="Genomic_DNA"/>
</dbReference>
<organism evidence="1 2">
    <name type="scientific">Amycolatopsis thailandensis</name>
    <dbReference type="NCBI Taxonomy" id="589330"/>
    <lineage>
        <taxon>Bacteria</taxon>
        <taxon>Bacillati</taxon>
        <taxon>Actinomycetota</taxon>
        <taxon>Actinomycetes</taxon>
        <taxon>Pseudonocardiales</taxon>
        <taxon>Pseudonocardiaceae</taxon>
        <taxon>Amycolatopsis</taxon>
    </lineage>
</organism>
<comment type="caution">
    <text evidence="1">The sequence shown here is derived from an EMBL/GenBank/DDBJ whole genome shotgun (WGS) entry which is preliminary data.</text>
</comment>
<keyword evidence="2" id="KW-1185">Reference proteome</keyword>
<evidence type="ECO:0000313" key="2">
    <source>
        <dbReference type="Proteomes" id="UP000215223"/>
    </source>
</evidence>
<proteinExistence type="predicted"/>
<name>A0A229RUJ9_9PSEU</name>
<dbReference type="OrthoDB" id="3637673at2"/>
<accession>A0A229RUJ9</accession>
<reference evidence="1 2" key="1">
    <citation type="submission" date="2017-07" db="EMBL/GenBank/DDBJ databases">
        <title>Amycolatopsis thailandensis Genome sequencing and assembly.</title>
        <authorList>
            <person name="Kaur N."/>
            <person name="Mayilraj S."/>
        </authorList>
    </citation>
    <scope>NUCLEOTIDE SEQUENCE [LARGE SCALE GENOMIC DNA]</scope>
    <source>
        <strain evidence="1 2">JCM 16380</strain>
    </source>
</reference>
<evidence type="ECO:0000313" key="1">
    <source>
        <dbReference type="EMBL" id="OXM50316.1"/>
    </source>
</evidence>
<dbReference type="RefSeq" id="WP_093936977.1">
    <property type="nucleotide sequence ID" value="NZ_NMQT01000102.1"/>
</dbReference>
<gene>
    <name evidence="1" type="ORF">CFP71_28210</name>
</gene>
<dbReference type="AlphaFoldDB" id="A0A229RUJ9"/>
<sequence length="203" mass="22100">MDDRRPTFLPALVLSAAVEDHRDHVVPRQSHRGRAAVAHGLAAELVLAGAVSVRDGRVEVLDGKTVESLAAPCGRAILATLSRNLDVEDMLAAIVGPAYTVAWTAVQRGRGARKGLFGGWVLTDPQFTFLWHRVLTHAHQTGVPEDGRAEALWTILAEAGLHRDQLNMPALQPRGACPDSLTGLLLRGDAPHYRPSSRRRLRR</sequence>
<protein>
    <submittedName>
        <fullName evidence="1">Uncharacterized protein</fullName>
    </submittedName>
</protein>
<dbReference type="Proteomes" id="UP000215223">
    <property type="component" value="Unassembled WGS sequence"/>
</dbReference>